<keyword evidence="2" id="KW-0378">Hydrolase</keyword>
<evidence type="ECO:0000256" key="2">
    <source>
        <dbReference type="ARBA" id="ARBA00022801"/>
    </source>
</evidence>
<accession>A0AAP0BRQ4</accession>
<dbReference type="InterPro" id="IPR036543">
    <property type="entry name" value="Guanylate-bd_C_sf"/>
</dbReference>
<evidence type="ECO:0000256" key="3">
    <source>
        <dbReference type="ARBA" id="ARBA00023134"/>
    </source>
</evidence>
<dbReference type="InterPro" id="IPR027417">
    <property type="entry name" value="P-loop_NTPase"/>
</dbReference>
<keyword evidence="5" id="KW-0175">Coiled coil</keyword>
<dbReference type="CDD" id="cd01851">
    <property type="entry name" value="GBP"/>
    <property type="match status" value="1"/>
</dbReference>
<comment type="caution">
    <text evidence="8">The sequence shown here is derived from an EMBL/GenBank/DDBJ whole genome shotgun (WGS) entry which is preliminary data.</text>
</comment>
<dbReference type="Gene3D" id="1.20.1000.10">
    <property type="entry name" value="Guanylate-binding protein, C-terminal domain"/>
    <property type="match status" value="1"/>
</dbReference>
<dbReference type="PROSITE" id="PS51715">
    <property type="entry name" value="G_GB1_RHD3"/>
    <property type="match status" value="1"/>
</dbReference>
<dbReference type="AlphaFoldDB" id="A0AAP0BRQ4"/>
<dbReference type="GO" id="GO:0003924">
    <property type="term" value="F:GTPase activity"/>
    <property type="evidence" value="ECO:0007669"/>
    <property type="project" value="InterPro"/>
</dbReference>
<keyword evidence="3" id="KW-0342">GTP-binding</keyword>
<dbReference type="PANTHER" id="PTHR10751">
    <property type="entry name" value="GUANYLATE BINDING PROTEIN"/>
    <property type="match status" value="1"/>
</dbReference>
<evidence type="ECO:0000256" key="5">
    <source>
        <dbReference type="SAM" id="Coils"/>
    </source>
</evidence>
<evidence type="ECO:0000256" key="6">
    <source>
        <dbReference type="SAM" id="MobiDB-lite"/>
    </source>
</evidence>
<dbReference type="GO" id="GO:0005525">
    <property type="term" value="F:GTP binding"/>
    <property type="evidence" value="ECO:0007669"/>
    <property type="project" value="UniProtKB-KW"/>
</dbReference>
<dbReference type="Pfam" id="PF02841">
    <property type="entry name" value="GBP_C"/>
    <property type="match status" value="1"/>
</dbReference>
<protein>
    <recommendedName>
        <fullName evidence="7">GB1/RHD3-type G domain-containing protein</fullName>
    </recommendedName>
</protein>
<dbReference type="Gene3D" id="3.40.50.300">
    <property type="entry name" value="P-loop containing nucleotide triphosphate hydrolases"/>
    <property type="match status" value="1"/>
</dbReference>
<organism evidence="8 9">
    <name type="scientific">Platanthera zijinensis</name>
    <dbReference type="NCBI Taxonomy" id="2320716"/>
    <lineage>
        <taxon>Eukaryota</taxon>
        <taxon>Viridiplantae</taxon>
        <taxon>Streptophyta</taxon>
        <taxon>Embryophyta</taxon>
        <taxon>Tracheophyta</taxon>
        <taxon>Spermatophyta</taxon>
        <taxon>Magnoliopsida</taxon>
        <taxon>Liliopsida</taxon>
        <taxon>Asparagales</taxon>
        <taxon>Orchidaceae</taxon>
        <taxon>Orchidoideae</taxon>
        <taxon>Orchideae</taxon>
        <taxon>Orchidinae</taxon>
        <taxon>Platanthera</taxon>
    </lineage>
</organism>
<name>A0AAP0BRQ4_9ASPA</name>
<feature type="compositionally biased region" description="Basic and acidic residues" evidence="6">
    <location>
        <begin position="757"/>
        <end position="771"/>
    </location>
</feature>
<keyword evidence="9" id="KW-1185">Reference proteome</keyword>
<evidence type="ECO:0000259" key="7">
    <source>
        <dbReference type="PROSITE" id="PS51715"/>
    </source>
</evidence>
<dbReference type="Pfam" id="PF02263">
    <property type="entry name" value="GBP"/>
    <property type="match status" value="1"/>
</dbReference>
<evidence type="ECO:0000256" key="4">
    <source>
        <dbReference type="PROSITE-ProRule" id="PRU01052"/>
    </source>
</evidence>
<sequence length="785" mass="87852">MMHMLGFRGGSAAKDGEATPGSANGTTSPSSAGHGPARPLRLVYCDEKGKFVMDPEAVAALQLVKGPIGVISVCGRARQGKSFILNQLLGRSSGFQVDSTHRPCTKGLWMWSAPLKRTALDGTEYNLLLLDSEGIDAYDQTGTYSIQIFSLAVLLSSMFIYNQMGGIDEAALDRLSLVTQMTKHIRVRVSGGRTTTSELGQFSPIFVWLLRDFYLDLVEENRRITPRDYLELALRPMEGGGRDVSAKNEIRDSIRSLFPDRECFTLVRPLNNETDLQRLDQIPLNRLRPEFRSGLDALTKFVLERTRPKQVGATVMTGPILAGITQSFLEAINKGAVPTISSSWQSVEEAECRRAHDSATEVYLASFDRTKPADEGILRREHEVAVQKAIAAFNSSAVGAGSVRLNYEKLLHNFFKKTFEEHKKNVFLEADSHCSRSIQTMESKFRASCHVPDANIDNVLRVLDGLVTDYKSSCHGPGKWEKLVSFLQHCLEGPILDIFKKRLDKIESERTSFKLKCSSSDDKLELLKKQLESNEKHRADYLKRYEDAISDKKRIAEDYSVHVANLKSKCSTLEERCLSLSKSLELTKGDSVGWKAKYDNIILEQKAEEEKLKACIATLESRSTAVEGKLAVVREQANSAKEEAMEWKRKYDFVLSEAKGARDRASLALEHSNKKAREREDTLRAELSDKLTEKDEEIRKLTTRIDHAEMNASKLISRLEAAESSAKKHELEALALKDEINRLIESLDSVKSIAPILRERTKNPRARKESSSGEISIRKQKSGCG</sequence>
<feature type="compositionally biased region" description="Polar residues" evidence="6">
    <location>
        <begin position="21"/>
        <end position="31"/>
    </location>
</feature>
<dbReference type="FunFam" id="3.40.50.300:FF:000723">
    <property type="entry name" value="Guanylate-binding family protein"/>
    <property type="match status" value="1"/>
</dbReference>
<evidence type="ECO:0000313" key="8">
    <source>
        <dbReference type="EMBL" id="KAK8948429.1"/>
    </source>
</evidence>
<feature type="domain" description="GB1/RHD3-type G" evidence="7">
    <location>
        <begin position="65"/>
        <end position="307"/>
    </location>
</feature>
<dbReference type="InterPro" id="IPR003191">
    <property type="entry name" value="Guanylate-bd/ATL_C"/>
</dbReference>
<dbReference type="FunFam" id="1.20.1000.10:FF:000003">
    <property type="entry name" value="Guanylate-binding family protein"/>
    <property type="match status" value="1"/>
</dbReference>
<reference evidence="8 9" key="1">
    <citation type="journal article" date="2022" name="Nat. Plants">
        <title>Genomes of leafy and leafless Platanthera orchids illuminate the evolution of mycoheterotrophy.</title>
        <authorList>
            <person name="Li M.H."/>
            <person name="Liu K.W."/>
            <person name="Li Z."/>
            <person name="Lu H.C."/>
            <person name="Ye Q.L."/>
            <person name="Zhang D."/>
            <person name="Wang J.Y."/>
            <person name="Li Y.F."/>
            <person name="Zhong Z.M."/>
            <person name="Liu X."/>
            <person name="Yu X."/>
            <person name="Liu D.K."/>
            <person name="Tu X.D."/>
            <person name="Liu B."/>
            <person name="Hao Y."/>
            <person name="Liao X.Y."/>
            <person name="Jiang Y.T."/>
            <person name="Sun W.H."/>
            <person name="Chen J."/>
            <person name="Chen Y.Q."/>
            <person name="Ai Y."/>
            <person name="Zhai J.W."/>
            <person name="Wu S.S."/>
            <person name="Zhou Z."/>
            <person name="Hsiao Y.Y."/>
            <person name="Wu W.L."/>
            <person name="Chen Y.Y."/>
            <person name="Lin Y.F."/>
            <person name="Hsu J.L."/>
            <person name="Li C.Y."/>
            <person name="Wang Z.W."/>
            <person name="Zhao X."/>
            <person name="Zhong W.Y."/>
            <person name="Ma X.K."/>
            <person name="Ma L."/>
            <person name="Huang J."/>
            <person name="Chen G.Z."/>
            <person name="Huang M.Z."/>
            <person name="Huang L."/>
            <person name="Peng D.H."/>
            <person name="Luo Y.B."/>
            <person name="Zou S.Q."/>
            <person name="Chen S.P."/>
            <person name="Lan S."/>
            <person name="Tsai W.C."/>
            <person name="Van de Peer Y."/>
            <person name="Liu Z.J."/>
        </authorList>
    </citation>
    <scope>NUCLEOTIDE SEQUENCE [LARGE SCALE GENOMIC DNA]</scope>
    <source>
        <strain evidence="8">Lor287</strain>
    </source>
</reference>
<feature type="region of interest" description="Disordered" evidence="6">
    <location>
        <begin position="9"/>
        <end position="36"/>
    </location>
</feature>
<dbReference type="Proteomes" id="UP001418222">
    <property type="component" value="Unassembled WGS sequence"/>
</dbReference>
<feature type="region of interest" description="Disordered" evidence="6">
    <location>
        <begin position="757"/>
        <end position="785"/>
    </location>
</feature>
<dbReference type="InterPro" id="IPR030386">
    <property type="entry name" value="G_GB1_RHD3_dom"/>
</dbReference>
<dbReference type="SUPFAM" id="SSF48340">
    <property type="entry name" value="Interferon-induced guanylate-binding protein 1 (GBP1), C-terminal domain"/>
    <property type="match status" value="1"/>
</dbReference>
<gene>
    <name evidence="8" type="ORF">KSP39_PZI005470</name>
</gene>
<feature type="coiled-coil region" evidence="5">
    <location>
        <begin position="630"/>
        <end position="746"/>
    </location>
</feature>
<proteinExistence type="inferred from homology"/>
<evidence type="ECO:0000313" key="9">
    <source>
        <dbReference type="Proteomes" id="UP001418222"/>
    </source>
</evidence>
<dbReference type="InterPro" id="IPR015894">
    <property type="entry name" value="Guanylate-bd_N"/>
</dbReference>
<keyword evidence="1" id="KW-0547">Nucleotide-binding</keyword>
<dbReference type="SUPFAM" id="SSF52540">
    <property type="entry name" value="P-loop containing nucleoside triphosphate hydrolases"/>
    <property type="match status" value="1"/>
</dbReference>
<comment type="similarity">
    <text evidence="4">Belongs to the TRAFAC class dynamin-like GTPase superfamily. GB1/RHD3 GTPase family.</text>
</comment>
<evidence type="ECO:0000256" key="1">
    <source>
        <dbReference type="ARBA" id="ARBA00022741"/>
    </source>
</evidence>
<dbReference type="EMBL" id="JBBWWQ010000004">
    <property type="protein sequence ID" value="KAK8948429.1"/>
    <property type="molecule type" value="Genomic_DNA"/>
</dbReference>